<dbReference type="KEGG" id="ptkz:JDV02_010108"/>
<dbReference type="InterPro" id="IPR017970">
    <property type="entry name" value="Homeobox_CS"/>
</dbReference>
<dbReference type="Pfam" id="PF05920">
    <property type="entry name" value="Homeobox_KN"/>
    <property type="match status" value="1"/>
</dbReference>
<dbReference type="PROSITE" id="PS00028">
    <property type="entry name" value="ZINC_FINGER_C2H2_1"/>
    <property type="match status" value="1"/>
</dbReference>
<feature type="domain" description="Homeobox" evidence="7">
    <location>
        <begin position="235"/>
        <end position="298"/>
    </location>
</feature>
<dbReference type="GO" id="GO:0000981">
    <property type="term" value="F:DNA-binding transcription factor activity, RNA polymerase II-specific"/>
    <property type="evidence" value="ECO:0007669"/>
    <property type="project" value="InterPro"/>
</dbReference>
<dbReference type="GO" id="GO:0005634">
    <property type="term" value="C:nucleus"/>
    <property type="evidence" value="ECO:0007669"/>
    <property type="project" value="UniProtKB-SubCell"/>
</dbReference>
<dbReference type="InterPro" id="IPR013087">
    <property type="entry name" value="Znf_C2H2_type"/>
</dbReference>
<dbReference type="SUPFAM" id="SSF46689">
    <property type="entry name" value="Homeodomain-like"/>
    <property type="match status" value="1"/>
</dbReference>
<feature type="domain" description="C2H2-type" evidence="8">
    <location>
        <begin position="436"/>
        <end position="460"/>
    </location>
</feature>
<keyword evidence="3 5" id="KW-0539">Nucleus</keyword>
<keyword evidence="1 5" id="KW-0238">DNA-binding</keyword>
<dbReference type="PROSITE" id="PS00027">
    <property type="entry name" value="HOMEOBOX_1"/>
    <property type="match status" value="1"/>
</dbReference>
<dbReference type="PANTHER" id="PTHR11850">
    <property type="entry name" value="HOMEOBOX PROTEIN TRANSCRIPTION FACTORS"/>
    <property type="match status" value="1"/>
</dbReference>
<evidence type="ECO:0008006" key="11">
    <source>
        <dbReference type="Google" id="ProtNLM"/>
    </source>
</evidence>
<comment type="subcellular location">
    <subcellularLocation>
        <location evidence="5">Nucleus</location>
    </subcellularLocation>
</comment>
<evidence type="ECO:0000256" key="6">
    <source>
        <dbReference type="SAM" id="MobiDB-lite"/>
    </source>
</evidence>
<dbReference type="Gene3D" id="1.10.10.60">
    <property type="entry name" value="Homeodomain-like"/>
    <property type="match status" value="1"/>
</dbReference>
<dbReference type="Proteomes" id="UP000829364">
    <property type="component" value="Chromosome 11"/>
</dbReference>
<accession>A0A9Q8QSA3</accession>
<protein>
    <recommendedName>
        <fullName evidence="11">Homeobox and C2H2 transcription factor</fullName>
    </recommendedName>
</protein>
<keyword evidence="4" id="KW-0863">Zinc-finger</keyword>
<dbReference type="SMART" id="SM00389">
    <property type="entry name" value="HOX"/>
    <property type="match status" value="1"/>
</dbReference>
<dbReference type="InterPro" id="IPR009057">
    <property type="entry name" value="Homeodomain-like_sf"/>
</dbReference>
<evidence type="ECO:0000313" key="10">
    <source>
        <dbReference type="Proteomes" id="UP000829364"/>
    </source>
</evidence>
<evidence type="ECO:0000313" key="9">
    <source>
        <dbReference type="EMBL" id="UNI24356.1"/>
    </source>
</evidence>
<feature type="compositionally biased region" description="Pro residues" evidence="6">
    <location>
        <begin position="17"/>
        <end position="26"/>
    </location>
</feature>
<dbReference type="PROSITE" id="PS50157">
    <property type="entry name" value="ZINC_FINGER_C2H2_2"/>
    <property type="match status" value="1"/>
</dbReference>
<evidence type="ECO:0000256" key="4">
    <source>
        <dbReference type="PROSITE-ProRule" id="PRU00042"/>
    </source>
</evidence>
<keyword evidence="2 5" id="KW-0371">Homeobox</keyword>
<dbReference type="GO" id="GO:0003677">
    <property type="term" value="F:DNA binding"/>
    <property type="evidence" value="ECO:0007669"/>
    <property type="project" value="UniProtKB-UniRule"/>
</dbReference>
<gene>
    <name evidence="9" type="ORF">JDV02_010108</name>
</gene>
<keyword evidence="4" id="KW-0479">Metal-binding</keyword>
<feature type="region of interest" description="Disordered" evidence="6">
    <location>
        <begin position="394"/>
        <end position="428"/>
    </location>
</feature>
<dbReference type="AlphaFoldDB" id="A0A9Q8QSA3"/>
<dbReference type="PROSITE" id="PS50071">
    <property type="entry name" value="HOMEOBOX_2"/>
    <property type="match status" value="1"/>
</dbReference>
<dbReference type="OrthoDB" id="4921226at2759"/>
<organism evidence="9 10">
    <name type="scientific">Purpureocillium takamizusanense</name>
    <dbReference type="NCBI Taxonomy" id="2060973"/>
    <lineage>
        <taxon>Eukaryota</taxon>
        <taxon>Fungi</taxon>
        <taxon>Dikarya</taxon>
        <taxon>Ascomycota</taxon>
        <taxon>Pezizomycotina</taxon>
        <taxon>Sordariomycetes</taxon>
        <taxon>Hypocreomycetidae</taxon>
        <taxon>Hypocreales</taxon>
        <taxon>Ophiocordycipitaceae</taxon>
        <taxon>Purpureocillium</taxon>
    </lineage>
</organism>
<dbReference type="Gene3D" id="3.30.160.60">
    <property type="entry name" value="Classic Zinc Finger"/>
    <property type="match status" value="1"/>
</dbReference>
<dbReference type="EMBL" id="CP086364">
    <property type="protein sequence ID" value="UNI24356.1"/>
    <property type="molecule type" value="Genomic_DNA"/>
</dbReference>
<evidence type="ECO:0000259" key="7">
    <source>
        <dbReference type="PROSITE" id="PS50071"/>
    </source>
</evidence>
<feature type="compositionally biased region" description="Polar residues" evidence="6">
    <location>
        <begin position="408"/>
        <end position="422"/>
    </location>
</feature>
<evidence type="ECO:0000256" key="2">
    <source>
        <dbReference type="ARBA" id="ARBA00023155"/>
    </source>
</evidence>
<dbReference type="GeneID" id="72072053"/>
<name>A0A9Q8QSA3_9HYPO</name>
<evidence type="ECO:0000259" key="8">
    <source>
        <dbReference type="PROSITE" id="PS50157"/>
    </source>
</evidence>
<dbReference type="GO" id="GO:0008270">
    <property type="term" value="F:zinc ion binding"/>
    <property type="evidence" value="ECO:0007669"/>
    <property type="project" value="UniProtKB-KW"/>
</dbReference>
<evidence type="ECO:0000256" key="1">
    <source>
        <dbReference type="ARBA" id="ARBA00023125"/>
    </source>
</evidence>
<evidence type="ECO:0000256" key="5">
    <source>
        <dbReference type="PROSITE-ProRule" id="PRU00108"/>
    </source>
</evidence>
<keyword evidence="10" id="KW-1185">Reference proteome</keyword>
<feature type="compositionally biased region" description="Low complexity" evidence="6">
    <location>
        <begin position="394"/>
        <end position="403"/>
    </location>
</feature>
<keyword evidence="4" id="KW-0862">Zinc</keyword>
<dbReference type="InterPro" id="IPR001356">
    <property type="entry name" value="HD"/>
</dbReference>
<dbReference type="CDD" id="cd00086">
    <property type="entry name" value="homeodomain"/>
    <property type="match status" value="1"/>
</dbReference>
<reference evidence="9" key="1">
    <citation type="submission" date="2021-11" db="EMBL/GenBank/DDBJ databases">
        <title>Purpureocillium_takamizusanense_genome.</title>
        <authorList>
            <person name="Nguyen N.-H."/>
        </authorList>
    </citation>
    <scope>NUCLEOTIDE SEQUENCE</scope>
    <source>
        <strain evidence="9">PT3</strain>
    </source>
</reference>
<evidence type="ECO:0000256" key="3">
    <source>
        <dbReference type="ARBA" id="ARBA00023242"/>
    </source>
</evidence>
<feature type="DNA-binding region" description="Homeobox" evidence="5">
    <location>
        <begin position="237"/>
        <end position="299"/>
    </location>
</feature>
<dbReference type="RefSeq" id="XP_047847837.1">
    <property type="nucleotide sequence ID" value="XM_047991824.1"/>
</dbReference>
<feature type="region of interest" description="Disordered" evidence="6">
    <location>
        <begin position="10"/>
        <end position="51"/>
    </location>
</feature>
<proteinExistence type="predicted"/>
<dbReference type="InterPro" id="IPR008422">
    <property type="entry name" value="KN_HD"/>
</dbReference>
<sequence>MSLHDAFFLGDIGASAGPPPPPPPPGLAATGDEPRAVPASGPEGATTTPGLDDVGLHGVGVADLDWPDAFLFGAEDDADPGAMPPFRPASLSAFDPVDPSLGFQASDFATVLSPGPGTGLDGRPEHPGMAEFFLKNGAWRPAQPCTHCRRLRLQCFMLHTTAANPNPVHSCSSCVALFRQCSLAERSKRHPSHFETTSPVIGQLHGVNEEDDPASWGQPIAGTTAAEATAAPIATVSNKRSSSRSVRKTQVLRDWFSANLGHPYPTDDEKSALADQSGLSRTQVINWFTNARRRHRLSNQPMINNATFRTGSPMPRSLLSSMTPFERWRHSPPESEPVSESVIQNALDSGVNQAELGEGTDNFTTAVLGSSASDDSMFFAPSAHHYSSEASASSNYSHRSANSDAAHSGQSFDDQSHPPWTNSSSSRARKSKPRTFVCGYCSRAFSKKYDWMRHERSVHAPGDVSWICAVPLPQGQPFILWRLGHDHPECIFCGQASPSEEHVQSHEFEACSKRAVQDRSFSRKDHMWQHLFKFHGCRKWEGWKPDLNLLQHRA</sequence>
<dbReference type="InterPro" id="IPR050224">
    <property type="entry name" value="TALE_homeobox"/>
</dbReference>